<organism evidence="1 2">
    <name type="scientific">Penicillium cf. griseofulvum</name>
    <dbReference type="NCBI Taxonomy" id="2972120"/>
    <lineage>
        <taxon>Eukaryota</taxon>
        <taxon>Fungi</taxon>
        <taxon>Dikarya</taxon>
        <taxon>Ascomycota</taxon>
        <taxon>Pezizomycotina</taxon>
        <taxon>Eurotiomycetes</taxon>
        <taxon>Eurotiomycetidae</taxon>
        <taxon>Eurotiales</taxon>
        <taxon>Aspergillaceae</taxon>
        <taxon>Penicillium</taxon>
    </lineage>
</organism>
<reference evidence="1" key="1">
    <citation type="submission" date="2022-11" db="EMBL/GenBank/DDBJ databases">
        <authorList>
            <person name="Petersen C."/>
        </authorList>
    </citation>
    <scope>NUCLEOTIDE SEQUENCE</scope>
    <source>
        <strain evidence="1">IBT 16849</strain>
    </source>
</reference>
<comment type="caution">
    <text evidence="1">The sequence shown here is derived from an EMBL/GenBank/DDBJ whole genome shotgun (WGS) entry which is preliminary data.</text>
</comment>
<sequence>MPGPQVPRNAVDRPEKKLTALDAHHYATSKPQRWHDLSLPFDFRDSAPTPGQKSEVLILVMAGKATISFAEES</sequence>
<name>A0A9W9MQX9_9EURO</name>
<dbReference type="OrthoDB" id="10300295at2759"/>
<keyword evidence="2" id="KW-1185">Reference proteome</keyword>
<evidence type="ECO:0000313" key="2">
    <source>
        <dbReference type="Proteomes" id="UP001150879"/>
    </source>
</evidence>
<dbReference type="EMBL" id="JAPQKP010000002">
    <property type="protein sequence ID" value="KAJ5205886.1"/>
    <property type="molecule type" value="Genomic_DNA"/>
</dbReference>
<dbReference type="AlphaFoldDB" id="A0A9W9MQX9"/>
<reference evidence="1" key="2">
    <citation type="journal article" date="2023" name="IMA Fungus">
        <title>Comparative genomic study of the Penicillium genus elucidates a diverse pangenome and 15 lateral gene transfer events.</title>
        <authorList>
            <person name="Petersen C."/>
            <person name="Sorensen T."/>
            <person name="Nielsen M.R."/>
            <person name="Sondergaard T.E."/>
            <person name="Sorensen J.L."/>
            <person name="Fitzpatrick D.A."/>
            <person name="Frisvad J.C."/>
            <person name="Nielsen K.L."/>
        </authorList>
    </citation>
    <scope>NUCLEOTIDE SEQUENCE</scope>
    <source>
        <strain evidence="1">IBT 16849</strain>
    </source>
</reference>
<gene>
    <name evidence="1" type="ORF">N7472_002334</name>
</gene>
<accession>A0A9W9MQX9</accession>
<proteinExistence type="predicted"/>
<protein>
    <submittedName>
        <fullName evidence="1">Uncharacterized protein</fullName>
    </submittedName>
</protein>
<dbReference type="Proteomes" id="UP001150879">
    <property type="component" value="Unassembled WGS sequence"/>
</dbReference>
<evidence type="ECO:0000313" key="1">
    <source>
        <dbReference type="EMBL" id="KAJ5205886.1"/>
    </source>
</evidence>